<dbReference type="AlphaFoldDB" id="A0A7V8VGA7"/>
<dbReference type="PANTHER" id="PTHR31793">
    <property type="entry name" value="4-HYDROXYBENZOYL-COA THIOESTERASE FAMILY MEMBER"/>
    <property type="match status" value="1"/>
</dbReference>
<proteinExistence type="predicted"/>
<dbReference type="GO" id="GO:0047617">
    <property type="term" value="F:fatty acyl-CoA hydrolase activity"/>
    <property type="evidence" value="ECO:0007669"/>
    <property type="project" value="TreeGrafter"/>
</dbReference>
<protein>
    <submittedName>
        <fullName evidence="1">Acyl-CoA thioesterase</fullName>
    </submittedName>
</protein>
<gene>
    <name evidence="1" type="ORF">H0921_15225</name>
</gene>
<dbReference type="PANTHER" id="PTHR31793:SF39">
    <property type="entry name" value="THIOESTERASE_THIOL ESTER DEHYDRASE-ISOMERASE"/>
    <property type="match status" value="1"/>
</dbReference>
<sequence>MFDALLQSYPVVVEWDVAWGDMDAYGHVNNVVYFRYFEQARIAYLERIGWLKLKEERGLGPIVASTSARYRKALVYPDHLWIGAKAVEVLSDRVRFVYRLVSRKHQALAAEGEVVVVSYDYHRGEKVPIPEAIRAAIAALEAGSTTAEHQSRASPSTEP</sequence>
<evidence type="ECO:0000313" key="2">
    <source>
        <dbReference type="Proteomes" id="UP000542342"/>
    </source>
</evidence>
<name>A0A7V8VGA7_9BACT</name>
<dbReference type="RefSeq" id="WP_194539378.1">
    <property type="nucleotide sequence ID" value="NZ_JACEFB010000015.1"/>
</dbReference>
<dbReference type="CDD" id="cd00586">
    <property type="entry name" value="4HBT"/>
    <property type="match status" value="1"/>
</dbReference>
<keyword evidence="2" id="KW-1185">Reference proteome</keyword>
<reference evidence="1 2" key="1">
    <citation type="submission" date="2020-07" db="EMBL/GenBank/DDBJ databases">
        <title>Thermogemmata thermophila gen. nov., sp. nov., a novel moderate thermophilic planctomycete from a Kamchatka hot spring.</title>
        <authorList>
            <person name="Elcheninov A.G."/>
            <person name="Podosokorskaya O.A."/>
            <person name="Kovaleva O.L."/>
            <person name="Novikov A."/>
            <person name="Bonch-Osmolovskaya E.A."/>
            <person name="Toshchakov S.V."/>
            <person name="Kublanov I.V."/>
        </authorList>
    </citation>
    <scope>NUCLEOTIDE SEQUENCE [LARGE SCALE GENOMIC DNA]</scope>
    <source>
        <strain evidence="1 2">2918</strain>
    </source>
</reference>
<dbReference type="InterPro" id="IPR050563">
    <property type="entry name" value="4-hydroxybenzoyl-CoA_TE"/>
</dbReference>
<dbReference type="Pfam" id="PF13279">
    <property type="entry name" value="4HBT_2"/>
    <property type="match status" value="1"/>
</dbReference>
<dbReference type="Proteomes" id="UP000542342">
    <property type="component" value="Unassembled WGS sequence"/>
</dbReference>
<comment type="caution">
    <text evidence="1">The sequence shown here is derived from an EMBL/GenBank/DDBJ whole genome shotgun (WGS) entry which is preliminary data.</text>
</comment>
<organism evidence="1 2">
    <name type="scientific">Thermogemmata fonticola</name>
    <dbReference type="NCBI Taxonomy" id="2755323"/>
    <lineage>
        <taxon>Bacteria</taxon>
        <taxon>Pseudomonadati</taxon>
        <taxon>Planctomycetota</taxon>
        <taxon>Planctomycetia</taxon>
        <taxon>Gemmatales</taxon>
        <taxon>Gemmataceae</taxon>
        <taxon>Thermogemmata</taxon>
    </lineage>
</organism>
<accession>A0A7V8VGA7</accession>
<dbReference type="SUPFAM" id="SSF54637">
    <property type="entry name" value="Thioesterase/thiol ester dehydrase-isomerase"/>
    <property type="match status" value="1"/>
</dbReference>
<dbReference type="Gene3D" id="3.10.129.10">
    <property type="entry name" value="Hotdog Thioesterase"/>
    <property type="match status" value="1"/>
</dbReference>
<dbReference type="EMBL" id="JACEFB010000015">
    <property type="protein sequence ID" value="MBA2227510.1"/>
    <property type="molecule type" value="Genomic_DNA"/>
</dbReference>
<dbReference type="InterPro" id="IPR029069">
    <property type="entry name" value="HotDog_dom_sf"/>
</dbReference>
<evidence type="ECO:0000313" key="1">
    <source>
        <dbReference type="EMBL" id="MBA2227510.1"/>
    </source>
</evidence>